<dbReference type="Pfam" id="PF09989">
    <property type="entry name" value="DUF2229"/>
    <property type="match status" value="1"/>
</dbReference>
<feature type="domain" description="DUF2229" evidence="2">
    <location>
        <begin position="727"/>
        <end position="943"/>
    </location>
</feature>
<gene>
    <name evidence="3" type="ORF">SAMN05444368_1057</name>
</gene>
<feature type="domain" description="ATPase BadF/BadG/BcrA/BcrD type" evidence="1">
    <location>
        <begin position="6"/>
        <end position="284"/>
    </location>
</feature>
<evidence type="ECO:0000313" key="4">
    <source>
        <dbReference type="Proteomes" id="UP000185093"/>
    </source>
</evidence>
<feature type="domain" description="ATPase BadF/BadG/BcrA/BcrD type" evidence="1">
    <location>
        <begin position="342"/>
        <end position="615"/>
    </location>
</feature>
<dbReference type="PANTHER" id="PTHR32329">
    <property type="entry name" value="BIFUNCTIONAL PROTEIN [INCLUDES 2-HYDROXYACYL-COA DEHYDRATASE (N-TER) AND ITS ACTIVATOR DOMAIN (C_TERM)-RELATED"/>
    <property type="match status" value="1"/>
</dbReference>
<sequence length="1515" mass="170158">MKRYFVGIDIGSSAIHSAILDESGGIAYVSPSLPHFGTPFERLAEVWKDLSENAAEGRIVSTAFTGIGAQYFGEVFPKLLFDYESVTIPKGVSLLCPDAVYIFHMGAKDSYFFKIGHLGQEVNMLEWSANSKCGGGSGILIEKQLRRLYLREDKQLFGLNEARKKDELMQNLYQLAESDLAEHGTAQGFNARCGVVIQSDLIHEQNEGAKRAYLVSRLYATVARNYNNDVVGARDLERNVLSVATGGVFSSDYLLERVRELLGISLIRPPHHRAVAAIGVALEAMEKGNSFVMDFSKLDEVTSFVRSKRPCAPPLNASLDKVHVYDGKIKDIDGDEVRKVTIGVDGGSTTTKAAVVDVASGELLDKIYISTHGDPEGALKEIFRYLSRKAKNYDVLGVCTTGSARKLYERILVSHTKKKNLEAEGYAVLDGAVDEITCHAVGIKFHDPEIDTIFEIGGQDMKFTTFKVKDGVATDEIQEARMNYSCQAGAGQTLENMAQLLDLDVKSSLQEAALKADVVPLIDSTCGVFMEMEENRLISEGFTKEQIAAAIVRATAASYFNKFVGGPQHVKNKCSCQGGPSLGVAFLAAMAQVTGKDIYAYPHRELFGAWGAGLFLRDQILQLQREGREVKSAFRGFEVVDMVFEKRDVMCADHFGKLSCGMRNCKLKIFSIGGEEVITGGFCPRGNSEGTGQSRKDYVEIYHRLLEKHFDGVLYEKLNEVESALPTIGIHRSGVTLGDLGVWSSALFKKLGFLPVLTPESNDEIAQVGINIAPTEFCIAMKLVIGHAALLFQDKRIKHLFNPCFIEEVRPIKPNRKFCIYTEAEGYLLQDILGIEPEREFLSVLYLKDDEKTAKALFDEFHRLGYDISLDDILKAIAYANERLKAFKEELYRYGDEFLKELDKTGEAGYVGLGRDYVILDPQASSNSGSMFSKQRGMRYIPQSFLEEHFKDVPIDELSYNEYWYQNAHILQAAIFTAMHPRLFPIRQMNFACGPDSMKFYHESEIFRRAEKPFLHLVTDAQTNNAPFVTRAEAHERVVQRAKPKTNLTFSDFVLFPRDSEKEKLSLGSRIWLIPYMGEASRLGAAVLRHYGVSAMAMPTATMASKDAASRFITTETCFPLRGVVGDVMASIEELAKERGKEWIRDNIVIFLPTTSGPCRFGKYGEVLRIFLRQEGLDCVPIVSPSTDTSYIDIEAPEQFGGTLSKVNALLNVFRAIKMADMADDMIRRFRPYSSDKKAFDEMCAQRMDLLERLLVERGAPYSVLRDWTKETIRLFMKEAPEAESRSLPLVLYIGEIYTRQHDPYTEYVIKRLEEEGLEVVRGSITEWLEYINYLTIRDDPKLAYKFAQFYMEYADWRFRRIFGGLTKDREVLPKPNVIIEELQRSRRYHSDITGESPLVIGIFLKFMRGELPGNGQRVCGIFHVGPFTCMQEGVAMAKMDAMLKEESKRDPDLIVPMVHAFFGDSANTNLEAEIAAFREQCRLKAKINHSLGYDRKKATQGLRRNLAVEGESSR</sequence>
<dbReference type="InterPro" id="IPR043129">
    <property type="entry name" value="ATPase_NBD"/>
</dbReference>
<dbReference type="InterPro" id="IPR002731">
    <property type="entry name" value="ATPase_BadF"/>
</dbReference>
<dbReference type="RefSeq" id="WP_074199510.1">
    <property type="nucleotide sequence ID" value="NZ_FSQZ01000001.1"/>
</dbReference>
<dbReference type="SUPFAM" id="SSF53067">
    <property type="entry name" value="Actin-like ATPase domain"/>
    <property type="match status" value="2"/>
</dbReference>
<protein>
    <submittedName>
        <fullName evidence="3">Activator of 2-hydroxyglutaryl-CoA dehydratase (HSP70-class ATPase domain)</fullName>
    </submittedName>
</protein>
<organism evidence="3 4">
    <name type="scientific">Acetomicrobium flavidum</name>
    <dbReference type="NCBI Taxonomy" id="49896"/>
    <lineage>
        <taxon>Bacteria</taxon>
        <taxon>Thermotogati</taxon>
        <taxon>Synergistota</taxon>
        <taxon>Synergistia</taxon>
        <taxon>Synergistales</taxon>
        <taxon>Acetomicrobiaceae</taxon>
        <taxon>Acetomicrobium</taxon>
    </lineage>
</organism>
<evidence type="ECO:0000259" key="1">
    <source>
        <dbReference type="Pfam" id="PF01869"/>
    </source>
</evidence>
<comment type="caution">
    <text evidence="3">The sequence shown here is derived from an EMBL/GenBank/DDBJ whole genome shotgun (WGS) entry which is preliminary data.</text>
</comment>
<dbReference type="CDD" id="cd24035">
    <property type="entry name" value="ASKHA_NBD_O66634-like_rpt2"/>
    <property type="match status" value="1"/>
</dbReference>
<dbReference type="InterPro" id="IPR051805">
    <property type="entry name" value="Dehydratase_Activator_Redct"/>
</dbReference>
<dbReference type="EMBL" id="FSQZ01000001">
    <property type="protein sequence ID" value="SIN67434.1"/>
    <property type="molecule type" value="Genomic_DNA"/>
</dbReference>
<dbReference type="InterPro" id="IPR018709">
    <property type="entry name" value="CoA_activase_DUF2229"/>
</dbReference>
<dbReference type="PANTHER" id="PTHR32329:SF2">
    <property type="entry name" value="BIFUNCTIONAL PROTEIN [INCLUDES 2-HYDROXYACYL-COA DEHYDRATASE (N-TER) AND ITS ACTIVATOR DOMAIN (C_TERM)"/>
    <property type="match status" value="1"/>
</dbReference>
<dbReference type="Gene3D" id="3.30.420.40">
    <property type="match status" value="4"/>
</dbReference>
<reference evidence="3 4" key="1">
    <citation type="submission" date="2016-11" db="EMBL/GenBank/DDBJ databases">
        <authorList>
            <person name="Varghese N."/>
            <person name="Submissions S."/>
        </authorList>
    </citation>
    <scope>NUCLEOTIDE SEQUENCE [LARGE SCALE GENOMIC DNA]</scope>
    <source>
        <strain evidence="3 4">DSM 20664</strain>
    </source>
</reference>
<evidence type="ECO:0000313" key="3">
    <source>
        <dbReference type="EMBL" id="SIN67434.1"/>
    </source>
</evidence>
<accession>A0ABY1JD33</accession>
<keyword evidence="4" id="KW-1185">Reference proteome</keyword>
<dbReference type="CDD" id="cd24034">
    <property type="entry name" value="ASKHA_NBD_O66634-like_rpt1"/>
    <property type="match status" value="1"/>
</dbReference>
<proteinExistence type="predicted"/>
<name>A0ABY1JD33_9BACT</name>
<dbReference type="Proteomes" id="UP000185093">
    <property type="component" value="Unassembled WGS sequence"/>
</dbReference>
<dbReference type="Pfam" id="PF01869">
    <property type="entry name" value="BcrAD_BadFG"/>
    <property type="match status" value="2"/>
</dbReference>
<evidence type="ECO:0000259" key="2">
    <source>
        <dbReference type="Pfam" id="PF09989"/>
    </source>
</evidence>